<dbReference type="GO" id="GO:0071555">
    <property type="term" value="P:cell wall organization"/>
    <property type="evidence" value="ECO:0007669"/>
    <property type="project" value="UniProtKB-KW"/>
</dbReference>
<dbReference type="InterPro" id="IPR036565">
    <property type="entry name" value="Mur-like_cat_sf"/>
</dbReference>
<feature type="domain" description="Mur ligase central" evidence="10">
    <location>
        <begin position="112"/>
        <end position="290"/>
    </location>
</feature>
<comment type="catalytic activity">
    <reaction evidence="7 8">
        <text>UDP-N-acetyl-alpha-D-muramoyl-L-alanine + D-glutamate + ATP = UDP-N-acetyl-alpha-D-muramoyl-L-alanyl-D-glutamate + ADP + phosphate + H(+)</text>
        <dbReference type="Rhea" id="RHEA:16429"/>
        <dbReference type="ChEBI" id="CHEBI:15378"/>
        <dbReference type="ChEBI" id="CHEBI:29986"/>
        <dbReference type="ChEBI" id="CHEBI:30616"/>
        <dbReference type="ChEBI" id="CHEBI:43474"/>
        <dbReference type="ChEBI" id="CHEBI:83898"/>
        <dbReference type="ChEBI" id="CHEBI:83900"/>
        <dbReference type="ChEBI" id="CHEBI:456216"/>
        <dbReference type="EC" id="6.3.2.9"/>
    </reaction>
</comment>
<keyword evidence="7 8" id="KW-0573">Peptidoglycan synthesis</keyword>
<dbReference type="Gene3D" id="3.40.50.720">
    <property type="entry name" value="NAD(P)-binding Rossmann-like Domain"/>
    <property type="match status" value="1"/>
</dbReference>
<evidence type="ECO:0000313" key="14">
    <source>
        <dbReference type="Proteomes" id="UP000293902"/>
    </source>
</evidence>
<evidence type="ECO:0000256" key="2">
    <source>
        <dbReference type="ARBA" id="ARBA00004752"/>
    </source>
</evidence>
<feature type="domain" description="Mur ligase C-terminal" evidence="9">
    <location>
        <begin position="312"/>
        <end position="424"/>
    </location>
</feature>
<dbReference type="InterPro" id="IPR004101">
    <property type="entry name" value="Mur_ligase_C"/>
</dbReference>
<dbReference type="SUPFAM" id="SSF51984">
    <property type="entry name" value="MurCD N-terminal domain"/>
    <property type="match status" value="1"/>
</dbReference>
<keyword evidence="3 7" id="KW-0963">Cytoplasm</keyword>
<dbReference type="EC" id="6.3.2.9" evidence="7 8"/>
<evidence type="ECO:0000256" key="8">
    <source>
        <dbReference type="RuleBase" id="RU003664"/>
    </source>
</evidence>
<dbReference type="OrthoDB" id="9809796at2"/>
<dbReference type="EMBL" id="CP036313">
    <property type="protein sequence ID" value="QBH13678.1"/>
    <property type="molecule type" value="Genomic_DNA"/>
</dbReference>
<dbReference type="GO" id="GO:0005524">
    <property type="term" value="F:ATP binding"/>
    <property type="evidence" value="ECO:0007669"/>
    <property type="project" value="UniProtKB-UniRule"/>
</dbReference>
<evidence type="ECO:0000313" key="11">
    <source>
        <dbReference type="EMBL" id="QBH13678.1"/>
    </source>
</evidence>
<keyword evidence="7 8" id="KW-0131">Cell cycle</keyword>
<comment type="subcellular location">
    <subcellularLocation>
        <location evidence="1 7 8">Cytoplasm</location>
    </subcellularLocation>
</comment>
<dbReference type="SUPFAM" id="SSF53244">
    <property type="entry name" value="MurD-like peptide ligases, peptide-binding domain"/>
    <property type="match status" value="1"/>
</dbReference>
<dbReference type="InterPro" id="IPR005762">
    <property type="entry name" value="MurD"/>
</dbReference>
<dbReference type="Pfam" id="PF08245">
    <property type="entry name" value="Mur_ligase_M"/>
    <property type="match status" value="1"/>
</dbReference>
<accession>A0A328FB05</accession>
<organism evidence="12 13">
    <name type="scientific">Desulfobacter hydrogenophilus</name>
    <dbReference type="NCBI Taxonomy" id="2291"/>
    <lineage>
        <taxon>Bacteria</taxon>
        <taxon>Pseudomonadati</taxon>
        <taxon>Thermodesulfobacteriota</taxon>
        <taxon>Desulfobacteria</taxon>
        <taxon>Desulfobacterales</taxon>
        <taxon>Desulfobacteraceae</taxon>
        <taxon>Desulfobacter</taxon>
    </lineage>
</organism>
<dbReference type="GO" id="GO:0005737">
    <property type="term" value="C:cytoplasm"/>
    <property type="evidence" value="ECO:0007669"/>
    <property type="project" value="UniProtKB-SubCell"/>
</dbReference>
<dbReference type="RefSeq" id="WP_111956732.1">
    <property type="nucleotide sequence ID" value="NZ_CP036313.1"/>
</dbReference>
<dbReference type="NCBIfam" id="TIGR01087">
    <property type="entry name" value="murD"/>
    <property type="match status" value="1"/>
</dbReference>
<keyword evidence="7 8" id="KW-0961">Cell wall biogenesis/degradation</keyword>
<comment type="similarity">
    <text evidence="7">Belongs to the MurCDEF family.</text>
</comment>
<dbReference type="Proteomes" id="UP000248798">
    <property type="component" value="Unassembled WGS sequence"/>
</dbReference>
<evidence type="ECO:0000256" key="7">
    <source>
        <dbReference type="HAMAP-Rule" id="MF_00639"/>
    </source>
</evidence>
<evidence type="ECO:0000256" key="6">
    <source>
        <dbReference type="ARBA" id="ARBA00022840"/>
    </source>
</evidence>
<protein>
    <recommendedName>
        <fullName evidence="7 8">UDP-N-acetylmuramoylalanine--D-glutamate ligase</fullName>
        <ecNumber evidence="7 8">6.3.2.9</ecNumber>
    </recommendedName>
    <alternativeName>
        <fullName evidence="7">D-glutamic acid-adding enzyme</fullName>
    </alternativeName>
    <alternativeName>
        <fullName evidence="7">UDP-N-acetylmuramoyl-L-alanyl-D-glutamate synthetase</fullName>
    </alternativeName>
</protein>
<comment type="pathway">
    <text evidence="2 7 8">Cell wall biogenesis; peptidoglycan biosynthesis.</text>
</comment>
<keyword evidence="14" id="KW-1185">Reference proteome</keyword>
<keyword evidence="7 8" id="KW-0132">Cell division</keyword>
<reference evidence="12 13" key="1">
    <citation type="submission" date="2018-06" db="EMBL/GenBank/DDBJ databases">
        <title>Complete Genome Sequence of Desulfobacter hydrogenophilus (DSM3380).</title>
        <authorList>
            <person name="Marietou A."/>
            <person name="Schreiber L."/>
            <person name="Marshall I."/>
            <person name="Jorgensen B."/>
        </authorList>
    </citation>
    <scope>NUCLEOTIDE SEQUENCE [LARGE SCALE GENOMIC DNA]</scope>
    <source>
        <strain evidence="12 13">DSM 3380</strain>
    </source>
</reference>
<sequence>MSNFSETYELVVGLGACGLSMARFLKSRGHCVAATDIDGTKTDEAAALKKMGIPVMIGSHDQQMFDKASVIIPSPGIPLNMPFIRSARNKGVSVKGELDIFAQYNTTPVIAITATNGKTTTTELTTAMLEASGISCFMGGNIGTPLMEYLMQKSPRDVVVAEVSSFQLDLAQTFRPHTAALLNIAEDHLDRYPNFDAYVNSKWSIFKNMTARDIAVINGRIDNFSTRTKTICADILGFSSTDHVTRGANIHKMGIDIQTHDICDTLAADTIARLPGIHNRENVAAAALAALSCGATMAGIRQALNEFTLSDHRIAFVREVDGIRFYNDSKATNVDAVLRALESFESGIILILGGREKGLDFSPLVPEVKARAKAVIGMGEATGHIMETFEGICPAYACQDMNCAVNKAVSVADKGNVVLLSPACASFDLYANYQARGKDFARIVNRLVPVQEVCHG</sequence>
<evidence type="ECO:0000256" key="4">
    <source>
        <dbReference type="ARBA" id="ARBA00022598"/>
    </source>
</evidence>
<keyword evidence="6 7" id="KW-0067">ATP-binding</keyword>
<comment type="caution">
    <text evidence="7">Lacks conserved residue(s) required for the propagation of feature annotation.</text>
</comment>
<dbReference type="InterPro" id="IPR036615">
    <property type="entry name" value="Mur_ligase_C_dom_sf"/>
</dbReference>
<dbReference type="InterPro" id="IPR013221">
    <property type="entry name" value="Mur_ligase_cen"/>
</dbReference>
<evidence type="ECO:0000313" key="13">
    <source>
        <dbReference type="Proteomes" id="UP000248798"/>
    </source>
</evidence>
<reference evidence="11 14" key="2">
    <citation type="submission" date="2019-02" db="EMBL/GenBank/DDBJ databases">
        <title>Complete genome sequence of Desulfobacter hydrogenophilus AcRS1.</title>
        <authorList>
            <person name="Marietou A."/>
            <person name="Lund M.B."/>
            <person name="Marshall I.P.G."/>
            <person name="Schreiber L."/>
            <person name="Jorgensen B."/>
        </authorList>
    </citation>
    <scope>NUCLEOTIDE SEQUENCE [LARGE SCALE GENOMIC DNA]</scope>
    <source>
        <strain evidence="11 14">AcRS1</strain>
    </source>
</reference>
<dbReference type="GO" id="GO:0051301">
    <property type="term" value="P:cell division"/>
    <property type="evidence" value="ECO:0007669"/>
    <property type="project" value="UniProtKB-KW"/>
</dbReference>
<gene>
    <name evidence="7 12" type="primary">murD</name>
    <name evidence="12" type="ORF">DO021_11375</name>
    <name evidence="11" type="ORF">EYB58_12550</name>
</gene>
<dbReference type="SUPFAM" id="SSF53623">
    <property type="entry name" value="MurD-like peptide ligases, catalytic domain"/>
    <property type="match status" value="1"/>
</dbReference>
<dbReference type="GO" id="GO:0008360">
    <property type="term" value="P:regulation of cell shape"/>
    <property type="evidence" value="ECO:0007669"/>
    <property type="project" value="UniProtKB-KW"/>
</dbReference>
<evidence type="ECO:0000313" key="12">
    <source>
        <dbReference type="EMBL" id="RAM01864.1"/>
    </source>
</evidence>
<dbReference type="PANTHER" id="PTHR43692:SF1">
    <property type="entry name" value="UDP-N-ACETYLMURAMOYLALANINE--D-GLUTAMATE LIGASE"/>
    <property type="match status" value="1"/>
</dbReference>
<dbReference type="GO" id="GO:0008764">
    <property type="term" value="F:UDP-N-acetylmuramoylalanine-D-glutamate ligase activity"/>
    <property type="evidence" value="ECO:0007669"/>
    <property type="project" value="UniProtKB-UniRule"/>
</dbReference>
<dbReference type="Proteomes" id="UP000293902">
    <property type="component" value="Chromosome"/>
</dbReference>
<evidence type="ECO:0000256" key="5">
    <source>
        <dbReference type="ARBA" id="ARBA00022741"/>
    </source>
</evidence>
<name>A0A328FB05_9BACT</name>
<evidence type="ECO:0000256" key="1">
    <source>
        <dbReference type="ARBA" id="ARBA00004496"/>
    </source>
</evidence>
<evidence type="ECO:0000256" key="3">
    <source>
        <dbReference type="ARBA" id="ARBA00022490"/>
    </source>
</evidence>
<dbReference type="Pfam" id="PF21799">
    <property type="entry name" value="MurD-like_N"/>
    <property type="match status" value="1"/>
</dbReference>
<evidence type="ECO:0000259" key="9">
    <source>
        <dbReference type="Pfam" id="PF02875"/>
    </source>
</evidence>
<dbReference type="EMBL" id="QLNI01000021">
    <property type="protein sequence ID" value="RAM01864.1"/>
    <property type="molecule type" value="Genomic_DNA"/>
</dbReference>
<dbReference type="Gene3D" id="3.40.1190.10">
    <property type="entry name" value="Mur-like, catalytic domain"/>
    <property type="match status" value="1"/>
</dbReference>
<evidence type="ECO:0000259" key="10">
    <source>
        <dbReference type="Pfam" id="PF08245"/>
    </source>
</evidence>
<dbReference type="PANTHER" id="PTHR43692">
    <property type="entry name" value="UDP-N-ACETYLMURAMOYLALANINE--D-GLUTAMATE LIGASE"/>
    <property type="match status" value="1"/>
</dbReference>
<dbReference type="Gene3D" id="3.90.190.20">
    <property type="entry name" value="Mur ligase, C-terminal domain"/>
    <property type="match status" value="1"/>
</dbReference>
<keyword evidence="7 8" id="KW-0133">Cell shape</keyword>
<dbReference type="HAMAP" id="MF_00639">
    <property type="entry name" value="MurD"/>
    <property type="match status" value="1"/>
</dbReference>
<dbReference type="GO" id="GO:0009252">
    <property type="term" value="P:peptidoglycan biosynthetic process"/>
    <property type="evidence" value="ECO:0007669"/>
    <property type="project" value="UniProtKB-UniRule"/>
</dbReference>
<dbReference type="AlphaFoldDB" id="A0A328FB05"/>
<comment type="function">
    <text evidence="7 8">Cell wall formation. Catalyzes the addition of glutamate to the nucleotide precursor UDP-N-acetylmuramoyl-L-alanine (UMA).</text>
</comment>
<dbReference type="Pfam" id="PF02875">
    <property type="entry name" value="Mur_ligase_C"/>
    <property type="match status" value="1"/>
</dbReference>
<dbReference type="UniPathway" id="UPA00219"/>
<keyword evidence="5 7" id="KW-0547">Nucleotide-binding</keyword>
<keyword evidence="4 7" id="KW-0436">Ligase</keyword>
<proteinExistence type="inferred from homology"/>